<keyword evidence="2" id="KW-1003">Cell membrane</keyword>
<reference evidence="8" key="1">
    <citation type="journal article" date="2019" name="Int. J. Syst. Evol. Microbiol.">
        <title>The Global Catalogue of Microorganisms (GCM) 10K type strain sequencing project: providing services to taxonomists for standard genome sequencing and annotation.</title>
        <authorList>
            <consortium name="The Broad Institute Genomics Platform"/>
            <consortium name="The Broad Institute Genome Sequencing Center for Infectious Disease"/>
            <person name="Wu L."/>
            <person name="Ma J."/>
        </authorList>
    </citation>
    <scope>NUCLEOTIDE SEQUENCE [LARGE SCALE GENOMIC DNA]</scope>
    <source>
        <strain evidence="8">CCUG 61485</strain>
    </source>
</reference>
<feature type="transmembrane region" description="Helical" evidence="6">
    <location>
        <begin position="362"/>
        <end position="384"/>
    </location>
</feature>
<feature type="transmembrane region" description="Helical" evidence="6">
    <location>
        <begin position="12"/>
        <end position="32"/>
    </location>
</feature>
<proteinExistence type="predicted"/>
<feature type="transmembrane region" description="Helical" evidence="6">
    <location>
        <begin position="156"/>
        <end position="173"/>
    </location>
</feature>
<feature type="transmembrane region" description="Helical" evidence="6">
    <location>
        <begin position="115"/>
        <end position="136"/>
    </location>
</feature>
<keyword evidence="4 6" id="KW-1133">Transmembrane helix</keyword>
<feature type="transmembrane region" description="Helical" evidence="6">
    <location>
        <begin position="390"/>
        <end position="411"/>
    </location>
</feature>
<dbReference type="InterPro" id="IPR002797">
    <property type="entry name" value="Polysacc_synth"/>
</dbReference>
<gene>
    <name evidence="7" type="ORF">ACFQ39_09115</name>
</gene>
<accession>A0ABW3Y297</accession>
<evidence type="ECO:0000256" key="6">
    <source>
        <dbReference type="SAM" id="Phobius"/>
    </source>
</evidence>
<comment type="caution">
    <text evidence="7">The sequence shown here is derived from an EMBL/GenBank/DDBJ whole genome shotgun (WGS) entry which is preliminary data.</text>
</comment>
<dbReference type="InterPro" id="IPR050833">
    <property type="entry name" value="Poly_Biosynth_Transport"/>
</dbReference>
<evidence type="ECO:0000256" key="5">
    <source>
        <dbReference type="ARBA" id="ARBA00023136"/>
    </source>
</evidence>
<feature type="transmembrane region" description="Helical" evidence="6">
    <location>
        <begin position="179"/>
        <end position="198"/>
    </location>
</feature>
<comment type="subcellular location">
    <subcellularLocation>
        <location evidence="1">Cell membrane</location>
        <topology evidence="1">Multi-pass membrane protein</topology>
    </subcellularLocation>
</comment>
<evidence type="ECO:0000256" key="2">
    <source>
        <dbReference type="ARBA" id="ARBA00022475"/>
    </source>
</evidence>
<protein>
    <submittedName>
        <fullName evidence="7">Oligosaccharide flippase family protein</fullName>
    </submittedName>
</protein>
<keyword evidence="3 6" id="KW-0812">Transmembrane</keyword>
<feature type="transmembrane region" description="Helical" evidence="6">
    <location>
        <begin position="248"/>
        <end position="267"/>
    </location>
</feature>
<feature type="transmembrane region" description="Helical" evidence="6">
    <location>
        <begin position="218"/>
        <end position="236"/>
    </location>
</feature>
<evidence type="ECO:0000256" key="4">
    <source>
        <dbReference type="ARBA" id="ARBA00022989"/>
    </source>
</evidence>
<feature type="transmembrane region" description="Helical" evidence="6">
    <location>
        <begin position="451"/>
        <end position="472"/>
    </location>
</feature>
<organism evidence="7 8">
    <name type="scientific">Namhaeicola litoreus</name>
    <dbReference type="NCBI Taxonomy" id="1052145"/>
    <lineage>
        <taxon>Bacteria</taxon>
        <taxon>Pseudomonadati</taxon>
        <taxon>Bacteroidota</taxon>
        <taxon>Flavobacteriia</taxon>
        <taxon>Flavobacteriales</taxon>
        <taxon>Flavobacteriaceae</taxon>
        <taxon>Namhaeicola</taxon>
    </lineage>
</organism>
<feature type="transmembrane region" description="Helical" evidence="6">
    <location>
        <begin position="300"/>
        <end position="318"/>
    </location>
</feature>
<keyword evidence="5 6" id="KW-0472">Membrane</keyword>
<evidence type="ECO:0000313" key="8">
    <source>
        <dbReference type="Proteomes" id="UP001597201"/>
    </source>
</evidence>
<evidence type="ECO:0000313" key="7">
    <source>
        <dbReference type="EMBL" id="MFD1315774.1"/>
    </source>
</evidence>
<dbReference type="Pfam" id="PF01943">
    <property type="entry name" value="Polysacc_synt"/>
    <property type="match status" value="1"/>
</dbReference>
<dbReference type="PANTHER" id="PTHR30250">
    <property type="entry name" value="PST FAMILY PREDICTED COLANIC ACID TRANSPORTER"/>
    <property type="match status" value="1"/>
</dbReference>
<feature type="transmembrane region" description="Helical" evidence="6">
    <location>
        <begin position="38"/>
        <end position="59"/>
    </location>
</feature>
<evidence type="ECO:0000256" key="3">
    <source>
        <dbReference type="ARBA" id="ARBA00022692"/>
    </source>
</evidence>
<name>A0ABW3Y297_9FLAO</name>
<feature type="transmembrane region" description="Helical" evidence="6">
    <location>
        <begin position="80"/>
        <end position="103"/>
    </location>
</feature>
<evidence type="ECO:0000256" key="1">
    <source>
        <dbReference type="ARBA" id="ARBA00004651"/>
    </source>
</evidence>
<feature type="transmembrane region" description="Helical" evidence="6">
    <location>
        <begin position="330"/>
        <end position="350"/>
    </location>
</feature>
<sequence length="487" mass="56253">MGVVLNQTYKNTLIIFLGFFIGGINVLFLFTHFLSDDYYGLVTFLLSTANLLMPVLVLGMQNTIVKFFYSYDKEKDRDQFLLMTLVLPLFIILPLGFFASVFYDKIAEWISKENAIIRDYTVLIFIVAVCMGYFEVFYSWCRVHLKSVYGNFIKEIFARLAVMILLFLVYLKVIDEEQFILAVVLVYFIRMIIMMIYAFHVYKPKSFKWAWPYNVKEILSFSFYIILAGSAGTILLEIDKFMIPQMEQIAKVAYYSVGVYIASVISIPSRAMQQIINPITAKEIQNNNLQEVSSLYKKSASTLLVFGGLLFLLINCNVEDLYRIINKPQFSAGILVVLIVSIAEMIKLSIGTNGAILTNSKYYKSFFYFSIGMAVSVIFLNKILIEKMGINGAAISTLIVVAVFSLLRVIYVQIKMKMQPFDLKIVLLILFLAILYFIFERVEVFENPFFNIAFKSIFIVLVYSVLILKFKLSLEFEKWFRHLLKRT</sequence>
<dbReference type="RefSeq" id="WP_377178266.1">
    <property type="nucleotide sequence ID" value="NZ_JBHTMY010000003.1"/>
</dbReference>
<dbReference type="PANTHER" id="PTHR30250:SF11">
    <property type="entry name" value="O-ANTIGEN TRANSPORTER-RELATED"/>
    <property type="match status" value="1"/>
</dbReference>
<keyword evidence="8" id="KW-1185">Reference proteome</keyword>
<dbReference type="Proteomes" id="UP001597201">
    <property type="component" value="Unassembled WGS sequence"/>
</dbReference>
<dbReference type="EMBL" id="JBHTMY010000003">
    <property type="protein sequence ID" value="MFD1315774.1"/>
    <property type="molecule type" value="Genomic_DNA"/>
</dbReference>
<feature type="transmembrane region" description="Helical" evidence="6">
    <location>
        <begin position="423"/>
        <end position="439"/>
    </location>
</feature>